<reference evidence="1 2" key="1">
    <citation type="journal article" date="2014" name="Syst. Appl. Microbiol.">
        <title>Genomic insights into the taxonomic status of the three subspecies of Bacillus subtilis.</title>
        <authorList>
            <person name="Yi H."/>
            <person name="Chun J."/>
            <person name="Cha C.J."/>
        </authorList>
    </citation>
    <scope>NUCLEOTIDE SEQUENCE [LARGE SCALE GENOMIC DNA]</scope>
    <source>
        <strain evidence="1 2">KCTC 13429</strain>
    </source>
</reference>
<comment type="caution">
    <text evidence="1">The sequence shown here is derived from an EMBL/GenBank/DDBJ whole genome shotgun (WGS) entry which is preliminary data.</text>
</comment>
<proteinExistence type="predicted"/>
<evidence type="ECO:0000313" key="2">
    <source>
        <dbReference type="Proteomes" id="UP000011182"/>
    </source>
</evidence>
<accession>A0A9W5PBM2</accession>
<keyword evidence="2" id="KW-1185">Reference proteome</keyword>
<name>A0A9W5PBM2_9BACI</name>
<dbReference type="EMBL" id="AMXN01000008">
    <property type="protein sequence ID" value="ELS59852.1"/>
    <property type="molecule type" value="Genomic_DNA"/>
</dbReference>
<protein>
    <submittedName>
        <fullName evidence="1">Uncharacterized protein</fullName>
    </submittedName>
</protein>
<evidence type="ECO:0000313" key="1">
    <source>
        <dbReference type="EMBL" id="ELS59852.1"/>
    </source>
</evidence>
<sequence>MTKTHPLYIGKLSFIWYNLIENDYQLNVSEKVVYSCKIQ</sequence>
<gene>
    <name evidence="1" type="ORF">BSI_38060</name>
</gene>
<dbReference type="AlphaFoldDB" id="A0A9W5PBM2"/>
<dbReference type="Proteomes" id="UP000011182">
    <property type="component" value="Unassembled WGS sequence"/>
</dbReference>
<organism evidence="1 2">
    <name type="scientific">Bacillus inaquosorum KCTC 13429</name>
    <dbReference type="NCBI Taxonomy" id="1236548"/>
    <lineage>
        <taxon>Bacteria</taxon>
        <taxon>Bacillati</taxon>
        <taxon>Bacillota</taxon>
        <taxon>Bacilli</taxon>
        <taxon>Bacillales</taxon>
        <taxon>Bacillaceae</taxon>
        <taxon>Bacillus</taxon>
    </lineage>
</organism>